<name>A0ABV0RPV5_9TELE</name>
<feature type="compositionally biased region" description="Polar residues" evidence="1">
    <location>
        <begin position="51"/>
        <end position="73"/>
    </location>
</feature>
<organism evidence="2 3">
    <name type="scientific">Xenoophorus captivus</name>
    <dbReference type="NCBI Taxonomy" id="1517983"/>
    <lineage>
        <taxon>Eukaryota</taxon>
        <taxon>Metazoa</taxon>
        <taxon>Chordata</taxon>
        <taxon>Craniata</taxon>
        <taxon>Vertebrata</taxon>
        <taxon>Euteleostomi</taxon>
        <taxon>Actinopterygii</taxon>
        <taxon>Neopterygii</taxon>
        <taxon>Teleostei</taxon>
        <taxon>Neoteleostei</taxon>
        <taxon>Acanthomorphata</taxon>
        <taxon>Ovalentaria</taxon>
        <taxon>Atherinomorphae</taxon>
        <taxon>Cyprinodontiformes</taxon>
        <taxon>Goodeidae</taxon>
        <taxon>Xenoophorus</taxon>
    </lineage>
</organism>
<evidence type="ECO:0000256" key="1">
    <source>
        <dbReference type="SAM" id="MobiDB-lite"/>
    </source>
</evidence>
<proteinExistence type="predicted"/>
<comment type="caution">
    <text evidence="2">The sequence shown here is derived from an EMBL/GenBank/DDBJ whole genome shotgun (WGS) entry which is preliminary data.</text>
</comment>
<reference evidence="2 3" key="1">
    <citation type="submission" date="2021-06" db="EMBL/GenBank/DDBJ databases">
        <authorList>
            <person name="Palmer J.M."/>
        </authorList>
    </citation>
    <scope>NUCLEOTIDE SEQUENCE [LARGE SCALE GENOMIC DNA]</scope>
    <source>
        <strain evidence="2 3">XC_2019</strain>
        <tissue evidence="2">Muscle</tissue>
    </source>
</reference>
<dbReference type="Proteomes" id="UP001434883">
    <property type="component" value="Unassembled WGS sequence"/>
</dbReference>
<protein>
    <submittedName>
        <fullName evidence="2">Uncharacterized protein</fullName>
    </submittedName>
</protein>
<gene>
    <name evidence="2" type="ORF">XENOCAPTIV_009753</name>
</gene>
<sequence length="90" mass="9782">MVGSTWRSAWFTSWVETFTSHKALGPGGMLSAGLLLESSAQEKLSLDDSRTTGGRSTSERSLNTPASSQSPATYENSNVVIFEVRFLDCF</sequence>
<keyword evidence="3" id="KW-1185">Reference proteome</keyword>
<feature type="region of interest" description="Disordered" evidence="1">
    <location>
        <begin position="43"/>
        <end position="73"/>
    </location>
</feature>
<evidence type="ECO:0000313" key="3">
    <source>
        <dbReference type="Proteomes" id="UP001434883"/>
    </source>
</evidence>
<accession>A0ABV0RPV5</accession>
<dbReference type="EMBL" id="JAHRIN010052591">
    <property type="protein sequence ID" value="MEQ2210198.1"/>
    <property type="molecule type" value="Genomic_DNA"/>
</dbReference>
<evidence type="ECO:0000313" key="2">
    <source>
        <dbReference type="EMBL" id="MEQ2210198.1"/>
    </source>
</evidence>